<proteinExistence type="inferred from homology"/>
<keyword evidence="10" id="KW-1185">Reference proteome</keyword>
<feature type="compositionally biased region" description="Acidic residues" evidence="6">
    <location>
        <begin position="873"/>
        <end position="882"/>
    </location>
</feature>
<evidence type="ECO:0000259" key="7">
    <source>
        <dbReference type="SMART" id="SM00533"/>
    </source>
</evidence>
<dbReference type="InterPro" id="IPR007861">
    <property type="entry name" value="DNA_mismatch_repair_MutS_clamp"/>
</dbReference>
<comment type="caution">
    <text evidence="9">The sequence shown here is derived from an EMBL/GenBank/DDBJ whole genome shotgun (WGS) entry which is preliminary data.</text>
</comment>
<dbReference type="GO" id="GO:0140664">
    <property type="term" value="F:ATP-dependent DNA damage sensor activity"/>
    <property type="evidence" value="ECO:0007669"/>
    <property type="project" value="InterPro"/>
</dbReference>
<keyword evidence="5" id="KW-0469">Meiosis</keyword>
<organism evidence="9 10">
    <name type="scientific">Penicillium alfredii</name>
    <dbReference type="NCBI Taxonomy" id="1506179"/>
    <lineage>
        <taxon>Eukaryota</taxon>
        <taxon>Fungi</taxon>
        <taxon>Dikarya</taxon>
        <taxon>Ascomycota</taxon>
        <taxon>Pezizomycotina</taxon>
        <taxon>Eurotiomycetes</taxon>
        <taxon>Eurotiomycetidae</taxon>
        <taxon>Eurotiales</taxon>
        <taxon>Aspergillaceae</taxon>
        <taxon>Penicillium</taxon>
    </lineage>
</organism>
<keyword evidence="3" id="KW-0067">ATP-binding</keyword>
<dbReference type="PANTHER" id="PTHR11361">
    <property type="entry name" value="DNA MISMATCH REPAIR PROTEIN MUTS FAMILY MEMBER"/>
    <property type="match status" value="1"/>
</dbReference>
<dbReference type="InterPro" id="IPR011184">
    <property type="entry name" value="DNA_mismatch_repair_Msh2"/>
</dbReference>
<dbReference type="InterPro" id="IPR007696">
    <property type="entry name" value="DNA_mismatch_repair_MutS_core"/>
</dbReference>
<dbReference type="InterPro" id="IPR036187">
    <property type="entry name" value="DNA_mismatch_repair_MutS_sf"/>
</dbReference>
<dbReference type="Pfam" id="PF05188">
    <property type="entry name" value="MutS_II"/>
    <property type="match status" value="1"/>
</dbReference>
<evidence type="ECO:0000256" key="3">
    <source>
        <dbReference type="ARBA" id="ARBA00022840"/>
    </source>
</evidence>
<dbReference type="InterPro" id="IPR036678">
    <property type="entry name" value="MutS_con_dom_sf"/>
</dbReference>
<dbReference type="PANTHER" id="PTHR11361:SF21">
    <property type="entry name" value="MUTS PROTEIN HOMOLOG 4"/>
    <property type="match status" value="1"/>
</dbReference>
<comment type="similarity">
    <text evidence="1">Belongs to the DNA mismatch repair MutS family.</text>
</comment>
<dbReference type="SUPFAM" id="SSF48334">
    <property type="entry name" value="DNA repair protein MutS, domain III"/>
    <property type="match status" value="1"/>
</dbReference>
<dbReference type="SUPFAM" id="SSF53150">
    <property type="entry name" value="DNA repair protein MutS, domain II"/>
    <property type="match status" value="1"/>
</dbReference>
<dbReference type="Gene3D" id="3.40.50.300">
    <property type="entry name" value="P-loop containing nucleotide triphosphate hydrolases"/>
    <property type="match status" value="1"/>
</dbReference>
<dbReference type="Gene3D" id="3.30.420.110">
    <property type="entry name" value="MutS, connector domain"/>
    <property type="match status" value="1"/>
</dbReference>
<name>A0A9W9GBW6_9EURO</name>
<evidence type="ECO:0000313" key="10">
    <source>
        <dbReference type="Proteomes" id="UP001141434"/>
    </source>
</evidence>
<evidence type="ECO:0000256" key="4">
    <source>
        <dbReference type="ARBA" id="ARBA00023125"/>
    </source>
</evidence>
<protein>
    <recommendedName>
        <fullName evidence="11">DNA mismatch repair proteins mutS family domain-containing protein</fullName>
    </recommendedName>
</protein>
<dbReference type="GO" id="GO:0030983">
    <property type="term" value="F:mismatched DNA binding"/>
    <property type="evidence" value="ECO:0007669"/>
    <property type="project" value="InterPro"/>
</dbReference>
<dbReference type="Pfam" id="PF05192">
    <property type="entry name" value="MutS_III"/>
    <property type="match status" value="1"/>
</dbReference>
<reference evidence="9" key="2">
    <citation type="journal article" date="2023" name="IMA Fungus">
        <title>Comparative genomic study of the Penicillium genus elucidates a diverse pangenome and 15 lateral gene transfer events.</title>
        <authorList>
            <person name="Petersen C."/>
            <person name="Sorensen T."/>
            <person name="Nielsen M.R."/>
            <person name="Sondergaard T.E."/>
            <person name="Sorensen J.L."/>
            <person name="Fitzpatrick D.A."/>
            <person name="Frisvad J.C."/>
            <person name="Nielsen K.L."/>
        </authorList>
    </citation>
    <scope>NUCLEOTIDE SEQUENCE</scope>
    <source>
        <strain evidence="9">IBT 34128</strain>
    </source>
</reference>
<evidence type="ECO:0008006" key="11">
    <source>
        <dbReference type="Google" id="ProtNLM"/>
    </source>
</evidence>
<feature type="region of interest" description="Disordered" evidence="6">
    <location>
        <begin position="818"/>
        <end position="888"/>
    </location>
</feature>
<dbReference type="EMBL" id="JAPMSZ010000001">
    <property type="protein sequence ID" value="KAJ5115327.1"/>
    <property type="molecule type" value="Genomic_DNA"/>
</dbReference>
<dbReference type="OrthoDB" id="276261at2759"/>
<dbReference type="GO" id="GO:0006298">
    <property type="term" value="P:mismatch repair"/>
    <property type="evidence" value="ECO:0007669"/>
    <property type="project" value="InterPro"/>
</dbReference>
<dbReference type="GO" id="GO:0007131">
    <property type="term" value="P:reciprocal meiotic recombination"/>
    <property type="evidence" value="ECO:0007669"/>
    <property type="project" value="TreeGrafter"/>
</dbReference>
<dbReference type="SMART" id="SM00534">
    <property type="entry name" value="MUTSac"/>
    <property type="match status" value="1"/>
</dbReference>
<evidence type="ECO:0000256" key="6">
    <source>
        <dbReference type="SAM" id="MobiDB-lite"/>
    </source>
</evidence>
<dbReference type="SMART" id="SM00533">
    <property type="entry name" value="MUTSd"/>
    <property type="match status" value="1"/>
</dbReference>
<dbReference type="PIRSF" id="PIRSF005813">
    <property type="entry name" value="MSH2"/>
    <property type="match status" value="1"/>
</dbReference>
<dbReference type="InterPro" id="IPR007860">
    <property type="entry name" value="DNA_mmatch_repair_MutS_con_dom"/>
</dbReference>
<dbReference type="InterPro" id="IPR000432">
    <property type="entry name" value="DNA_mismatch_repair_MutS_C"/>
</dbReference>
<dbReference type="Proteomes" id="UP001141434">
    <property type="component" value="Unassembled WGS sequence"/>
</dbReference>
<dbReference type="AlphaFoldDB" id="A0A9W9GBW6"/>
<sequence>MDSMNSRESSLDSFIPLTSRASSRRPATARPTTTATSVAAQDIVCAVSESRGVSCTVGLAFVNLATAEAVLCQICDSQTYVKTITKITVFEPSEILIMNTAKESKLRYIIQENLPDPIFTFLDRRCWSEKTGHEYVDRLAFPEEVDSLKVTLGGNYFAACCFAAVLKYVELELQRVFTSHSLRIRFEPSEGSMTIDLATIVSLELIQNLQNAKSRNSLYGLLNETLTPMGARLLRANILQPSTERVKLTARYNAVEDLSTKEDMFQSVRQALRGFIDADKVLTSIILVPTKRTVQYVEQSVNNVIILKTYVSAIKRVYQALATVQSDLLLTIRELCSPAGYCSVEQLIEATMNEQVTYQTRPLDLRNQRIYCVKTGVNSLLDVARQTYKEANADAAELVDNLAGKASSWELQDTCEMALDLKYDTARQYYICIRAAESGPLPDVFINVYRKRSRIECQTLDLVKLNQKITDAHNEVISMSDETIQKLIRDVCSEISGLFRASEAIAMLDMLAAYAQLATSHEYIRPELTDTLAIKAGRHPIREQIHANRFIPNDAYATPQTRFQIITGCNMSGKSTYIRSLALMTVMAQIGCFVPAQYASFPIAHQLFARVATADDLDANFSTFAAEMREMAFILRHLQPRGMVIVDELGRGTSTIDGLAIAVALAEALISSNALVWFVTHFHDLARILSERSGVVNLHLAADIAPDAAKMTMLYRITEGPVPDRRYGLALAKLVDLPPAVLDVAHSVSEALDRLIQRRNSPLRALAIARKRSLLLSLREQLLLARGGTMDDDSLRRWLTRLQEDFVLQMSAVDENVDADGNGVDKAGGNQDGRHSPVMSVRSSSALPTFSSYSGKSGAKNTSAMDPIVIESDSSEVEEGDSDSVVLL</sequence>
<keyword evidence="2" id="KW-0547">Nucleotide-binding</keyword>
<dbReference type="InterPro" id="IPR027417">
    <property type="entry name" value="P-loop_NTPase"/>
</dbReference>
<dbReference type="GeneID" id="81390836"/>
<evidence type="ECO:0000256" key="2">
    <source>
        <dbReference type="ARBA" id="ARBA00022741"/>
    </source>
</evidence>
<dbReference type="GO" id="GO:0005634">
    <property type="term" value="C:nucleus"/>
    <property type="evidence" value="ECO:0007669"/>
    <property type="project" value="TreeGrafter"/>
</dbReference>
<keyword evidence="4" id="KW-0238">DNA-binding</keyword>
<evidence type="ECO:0000313" key="9">
    <source>
        <dbReference type="EMBL" id="KAJ5115327.1"/>
    </source>
</evidence>
<evidence type="ECO:0000256" key="5">
    <source>
        <dbReference type="ARBA" id="ARBA00023254"/>
    </source>
</evidence>
<dbReference type="Pfam" id="PF00488">
    <property type="entry name" value="MutS_V"/>
    <property type="match status" value="1"/>
</dbReference>
<dbReference type="GO" id="GO:0005524">
    <property type="term" value="F:ATP binding"/>
    <property type="evidence" value="ECO:0007669"/>
    <property type="project" value="UniProtKB-KW"/>
</dbReference>
<dbReference type="SUPFAM" id="SSF52540">
    <property type="entry name" value="P-loop containing nucleoside triphosphate hydrolases"/>
    <property type="match status" value="1"/>
</dbReference>
<dbReference type="Pfam" id="PF05190">
    <property type="entry name" value="MutS_IV"/>
    <property type="match status" value="1"/>
</dbReference>
<dbReference type="FunFam" id="3.40.50.300:FF:002054">
    <property type="entry name" value="DNA mismatch repair protein MSH4"/>
    <property type="match status" value="1"/>
</dbReference>
<feature type="domain" description="DNA mismatch repair proteins mutS family" evidence="8">
    <location>
        <begin position="561"/>
        <end position="750"/>
    </location>
</feature>
<dbReference type="InterPro" id="IPR045076">
    <property type="entry name" value="MutS"/>
</dbReference>
<dbReference type="Gene3D" id="1.10.1420.10">
    <property type="match status" value="2"/>
</dbReference>
<evidence type="ECO:0000259" key="8">
    <source>
        <dbReference type="SMART" id="SM00534"/>
    </source>
</evidence>
<gene>
    <name evidence="9" type="ORF">NUU61_001086</name>
</gene>
<reference evidence="9" key="1">
    <citation type="submission" date="2022-11" db="EMBL/GenBank/DDBJ databases">
        <authorList>
            <person name="Petersen C."/>
        </authorList>
    </citation>
    <scope>NUCLEOTIDE SEQUENCE</scope>
    <source>
        <strain evidence="9">IBT 34128</strain>
    </source>
</reference>
<evidence type="ECO:0000256" key="1">
    <source>
        <dbReference type="ARBA" id="ARBA00006271"/>
    </source>
</evidence>
<dbReference type="RefSeq" id="XP_056516518.1">
    <property type="nucleotide sequence ID" value="XM_056651668.1"/>
</dbReference>
<accession>A0A9W9GBW6</accession>
<feature type="compositionally biased region" description="Polar residues" evidence="6">
    <location>
        <begin position="841"/>
        <end position="864"/>
    </location>
</feature>
<feature type="domain" description="DNA mismatch repair protein MutS core" evidence="7">
    <location>
        <begin position="213"/>
        <end position="545"/>
    </location>
</feature>